<proteinExistence type="predicted"/>
<accession>A0A8J5LVS3</accession>
<evidence type="ECO:0000313" key="2">
    <source>
        <dbReference type="Proteomes" id="UP000709295"/>
    </source>
</evidence>
<sequence>MEMLRPSLVPWIMVTKDDVEIGEYSSDEDPEGYCVPENVVDDPDPTEQEIAAVVFFAEDFMSRFGGEDEVLAGNMKNDVLREMSDTGWEDVVEPDIYGYLMTPYEPVDDTGSFPDFVKATLVLVLEHCEEEIRPSPCSSTS</sequence>
<reference evidence="1" key="1">
    <citation type="submission" date="2021-01" db="EMBL/GenBank/DDBJ databases">
        <title>Phytophthora aleatoria, a newly-described species from Pinus radiata is distinct from Phytophthora cactorum isolates based on comparative genomics.</title>
        <authorList>
            <person name="Mcdougal R."/>
            <person name="Panda P."/>
            <person name="Williams N."/>
            <person name="Studholme D.J."/>
        </authorList>
    </citation>
    <scope>NUCLEOTIDE SEQUENCE</scope>
    <source>
        <strain evidence="1">NZFS 4037</strain>
    </source>
</reference>
<dbReference type="EMBL" id="JAENGY010002280">
    <property type="protein sequence ID" value="KAG6944784.1"/>
    <property type="molecule type" value="Genomic_DNA"/>
</dbReference>
<keyword evidence="2" id="KW-1185">Reference proteome</keyword>
<organism evidence="1 2">
    <name type="scientific">Phytophthora aleatoria</name>
    <dbReference type="NCBI Taxonomy" id="2496075"/>
    <lineage>
        <taxon>Eukaryota</taxon>
        <taxon>Sar</taxon>
        <taxon>Stramenopiles</taxon>
        <taxon>Oomycota</taxon>
        <taxon>Peronosporomycetes</taxon>
        <taxon>Peronosporales</taxon>
        <taxon>Peronosporaceae</taxon>
        <taxon>Phytophthora</taxon>
    </lineage>
</organism>
<evidence type="ECO:0000313" key="1">
    <source>
        <dbReference type="EMBL" id="KAG6944784.1"/>
    </source>
</evidence>
<protein>
    <submittedName>
        <fullName evidence="1">Uncharacterized protein</fullName>
    </submittedName>
</protein>
<name>A0A8J5LVS3_9STRA</name>
<comment type="caution">
    <text evidence="1">The sequence shown here is derived from an EMBL/GenBank/DDBJ whole genome shotgun (WGS) entry which is preliminary data.</text>
</comment>
<dbReference type="AlphaFoldDB" id="A0A8J5LVS3"/>
<dbReference type="Proteomes" id="UP000709295">
    <property type="component" value="Unassembled WGS sequence"/>
</dbReference>
<gene>
    <name evidence="1" type="ORF">JG688_00016918</name>
</gene>